<dbReference type="SUPFAM" id="SSF89562">
    <property type="entry name" value="RraA-like"/>
    <property type="match status" value="1"/>
</dbReference>
<dbReference type="RefSeq" id="WP_176365400.1">
    <property type="nucleotide sequence ID" value="NZ_JBNDLW010000004.1"/>
</dbReference>
<dbReference type="Gene3D" id="3.50.30.40">
    <property type="entry name" value="Ribonuclease E inhibitor RraA/RraA-like"/>
    <property type="match status" value="1"/>
</dbReference>
<dbReference type="PANTHER" id="PTHR33254:SF4">
    <property type="entry name" value="4-HYDROXY-4-METHYL-2-OXOGLUTARATE ALDOLASE 3-RELATED"/>
    <property type="match status" value="1"/>
</dbReference>
<evidence type="ECO:0000256" key="4">
    <source>
        <dbReference type="ARBA" id="ARBA00030169"/>
    </source>
</evidence>
<dbReference type="Proteomes" id="UP000821598">
    <property type="component" value="Unassembled WGS sequence"/>
</dbReference>
<evidence type="ECO:0000313" key="5">
    <source>
        <dbReference type="EMBL" id="NVI02339.1"/>
    </source>
</evidence>
<dbReference type="EMBL" id="VOMC01000001">
    <property type="protein sequence ID" value="NVI02339.1"/>
    <property type="molecule type" value="Genomic_DNA"/>
</dbReference>
<evidence type="ECO:0000256" key="1">
    <source>
        <dbReference type="ARBA" id="ARBA00001968"/>
    </source>
</evidence>
<dbReference type="InterPro" id="IPR005493">
    <property type="entry name" value="RraA/RraA-like"/>
</dbReference>
<evidence type="ECO:0000313" key="6">
    <source>
        <dbReference type="Proteomes" id="UP000821598"/>
    </source>
</evidence>
<evidence type="ECO:0000256" key="2">
    <source>
        <dbReference type="ARBA" id="ARBA00016549"/>
    </source>
</evidence>
<sequence length="227" mass="23683">MVHKGKSTTTKDEIVHRLRRLDCCAVSDALDKLGLSGVVTGVPQASGSKRIAGRVITMKLAPGEPPPGPPRHLGTTAVEFGDPDSVIVIEQTSGVDAGCWGGILSLAAKVKGIAGVVADGPVRDIDESREMGFPVFTQKLTSRTARSRIVEKAVNEPVTVFGITTNAGDYVIADSSAVIFISAANVAKVVETAEMIAGKEALMAKAVLAGTPVHEVMASNYEFMLKG</sequence>
<comment type="caution">
    <text evidence="5">The sequence shown here is derived from an EMBL/GenBank/DDBJ whole genome shotgun (WGS) entry which is preliminary data.</text>
</comment>
<gene>
    <name evidence="5" type="ORF">FSB64_00640</name>
</gene>
<dbReference type="InterPro" id="IPR036704">
    <property type="entry name" value="RraA/RraA-like_sf"/>
</dbReference>
<dbReference type="Pfam" id="PF03737">
    <property type="entry name" value="RraA-like"/>
    <property type="match status" value="1"/>
</dbReference>
<name>A0ABX2ND93_9BURK</name>
<evidence type="ECO:0000256" key="3">
    <source>
        <dbReference type="ARBA" id="ARBA00029596"/>
    </source>
</evidence>
<keyword evidence="6" id="KW-1185">Reference proteome</keyword>
<proteinExistence type="predicted"/>
<reference evidence="5 6" key="1">
    <citation type="submission" date="2019-08" db="EMBL/GenBank/DDBJ databases">
        <title>Paraburkholderia simonii sp. nov. and P. youngii sp. nov. Brazilian and Mexican Mimosa-associated rhizobia.</title>
        <authorList>
            <person name="Mavima L."/>
            <person name="Beukes C.W."/>
            <person name="Palmer M."/>
            <person name="De Meyer S.E."/>
            <person name="James E.K."/>
            <person name="Maluk M."/>
            <person name="Avontuur J.R."/>
            <person name="Chan W.Y."/>
            <person name="Venter S.N."/>
            <person name="Steenkamp E.T."/>
        </authorList>
    </citation>
    <scope>NUCLEOTIDE SEQUENCE [LARGE SCALE GENOMIC DNA]</scope>
    <source>
        <strain evidence="5 6">JPY454</strain>
    </source>
</reference>
<dbReference type="CDD" id="cd16841">
    <property type="entry name" value="RraA_family"/>
    <property type="match status" value="1"/>
</dbReference>
<dbReference type="PANTHER" id="PTHR33254">
    <property type="entry name" value="4-HYDROXY-4-METHYL-2-OXOGLUTARATE ALDOLASE 3-RELATED"/>
    <property type="match status" value="1"/>
</dbReference>
<protein>
    <recommendedName>
        <fullName evidence="2">Putative 4-hydroxy-4-methyl-2-oxoglutarate aldolase</fullName>
    </recommendedName>
    <alternativeName>
        <fullName evidence="3">Regulator of ribonuclease activity homolog</fullName>
    </alternativeName>
    <alternativeName>
        <fullName evidence="4">RraA-like protein</fullName>
    </alternativeName>
</protein>
<accession>A0ABX2ND93</accession>
<organism evidence="5 6">
    <name type="scientific">Paraburkholderia youngii</name>
    <dbReference type="NCBI Taxonomy" id="2782701"/>
    <lineage>
        <taxon>Bacteria</taxon>
        <taxon>Pseudomonadati</taxon>
        <taxon>Pseudomonadota</taxon>
        <taxon>Betaproteobacteria</taxon>
        <taxon>Burkholderiales</taxon>
        <taxon>Burkholderiaceae</taxon>
        <taxon>Paraburkholderia</taxon>
    </lineage>
</organism>
<comment type="cofactor">
    <cofactor evidence="1">
        <name>a divalent metal cation</name>
        <dbReference type="ChEBI" id="CHEBI:60240"/>
    </cofactor>
</comment>